<dbReference type="EMBL" id="BGZK01000311">
    <property type="protein sequence ID" value="GBP35898.1"/>
    <property type="molecule type" value="Genomic_DNA"/>
</dbReference>
<dbReference type="GO" id="GO:0003676">
    <property type="term" value="F:nucleic acid binding"/>
    <property type="evidence" value="ECO:0007669"/>
    <property type="project" value="InterPro"/>
</dbReference>
<evidence type="ECO:0000313" key="2">
    <source>
        <dbReference type="Proteomes" id="UP000299102"/>
    </source>
</evidence>
<organism evidence="1 2">
    <name type="scientific">Eumeta variegata</name>
    <name type="common">Bagworm moth</name>
    <name type="synonym">Eumeta japonica</name>
    <dbReference type="NCBI Taxonomy" id="151549"/>
    <lineage>
        <taxon>Eukaryota</taxon>
        <taxon>Metazoa</taxon>
        <taxon>Ecdysozoa</taxon>
        <taxon>Arthropoda</taxon>
        <taxon>Hexapoda</taxon>
        <taxon>Insecta</taxon>
        <taxon>Pterygota</taxon>
        <taxon>Neoptera</taxon>
        <taxon>Endopterygota</taxon>
        <taxon>Lepidoptera</taxon>
        <taxon>Glossata</taxon>
        <taxon>Ditrysia</taxon>
        <taxon>Tineoidea</taxon>
        <taxon>Psychidae</taxon>
        <taxon>Oiketicinae</taxon>
        <taxon>Eumeta</taxon>
    </lineage>
</organism>
<dbReference type="Proteomes" id="UP000299102">
    <property type="component" value="Unassembled WGS sequence"/>
</dbReference>
<dbReference type="InterPro" id="IPR036397">
    <property type="entry name" value="RNaseH_sf"/>
</dbReference>
<proteinExistence type="predicted"/>
<protein>
    <recommendedName>
        <fullName evidence="3">Mariner Mos1 transposase</fullName>
    </recommendedName>
</protein>
<evidence type="ECO:0000313" key="1">
    <source>
        <dbReference type="EMBL" id="GBP35898.1"/>
    </source>
</evidence>
<name>A0A4C1VA33_EUMVA</name>
<dbReference type="InterPro" id="IPR052709">
    <property type="entry name" value="Transposase-MT_Hybrid"/>
</dbReference>
<gene>
    <name evidence="1" type="ORF">EVAR_23147_1</name>
</gene>
<dbReference type="PANTHER" id="PTHR46060:SF1">
    <property type="entry name" value="MARINER MOS1 TRANSPOSASE-LIKE PROTEIN"/>
    <property type="match status" value="1"/>
</dbReference>
<reference evidence="1 2" key="1">
    <citation type="journal article" date="2019" name="Commun. Biol.">
        <title>The bagworm genome reveals a unique fibroin gene that provides high tensile strength.</title>
        <authorList>
            <person name="Kono N."/>
            <person name="Nakamura H."/>
            <person name="Ohtoshi R."/>
            <person name="Tomita M."/>
            <person name="Numata K."/>
            <person name="Arakawa K."/>
        </authorList>
    </citation>
    <scope>NUCLEOTIDE SEQUENCE [LARGE SCALE GENOMIC DNA]</scope>
</reference>
<comment type="caution">
    <text evidence="1">The sequence shown here is derived from an EMBL/GenBank/DDBJ whole genome shotgun (WGS) entry which is preliminary data.</text>
</comment>
<keyword evidence="2" id="KW-1185">Reference proteome</keyword>
<dbReference type="PANTHER" id="PTHR46060">
    <property type="entry name" value="MARINER MOS1 TRANSPOSASE-LIKE PROTEIN"/>
    <property type="match status" value="1"/>
</dbReference>
<sequence length="119" mass="14155">MLTRFKEEMSNLVWDRVTGDEAWIYCYDSKTKQQSTVWVYRDEPKSTKVMRERSASKRMIVSFLNKTGHVTTVALENCRTVNSDWYTTICFPEVIDELWKSKRKRRIIVRHDSTSSHEA</sequence>
<accession>A0A4C1VA33</accession>
<evidence type="ECO:0008006" key="3">
    <source>
        <dbReference type="Google" id="ProtNLM"/>
    </source>
</evidence>
<dbReference type="OrthoDB" id="10017160at2759"/>
<dbReference type="Gene3D" id="3.30.420.10">
    <property type="entry name" value="Ribonuclease H-like superfamily/Ribonuclease H"/>
    <property type="match status" value="1"/>
</dbReference>
<dbReference type="AlphaFoldDB" id="A0A4C1VA33"/>